<dbReference type="AlphaFoldDB" id="A0A3P6QX70"/>
<evidence type="ECO:0000313" key="1">
    <source>
        <dbReference type="EMBL" id="VDK50717.1"/>
    </source>
</evidence>
<gene>
    <name evidence="1" type="ORF">CGOC_LOCUS1852</name>
</gene>
<proteinExistence type="predicted"/>
<sequence>MDAHLKHDTKVASFIKTATRAPREALGKVGRKYTYCDEIAMSSAIDLKRVARKINYFRVDVELTGSYTRRPLPNPLSCVLRYQSAKGEIVLYCICGKHEVVNKLQFELLTSLRSIPKFGDLELVKMLFHTAHPNYPMHQSHREGRREGDGAGQVVVDWLDVLWTKDEAGFVAAQGKDQVGKLPFVKFVASCNANVVDTWMNNAVLQKPGPW</sequence>
<dbReference type="Proteomes" id="UP000271889">
    <property type="component" value="Unassembled WGS sequence"/>
</dbReference>
<evidence type="ECO:0000313" key="2">
    <source>
        <dbReference type="Proteomes" id="UP000271889"/>
    </source>
</evidence>
<dbReference type="EMBL" id="UYRV01003793">
    <property type="protein sequence ID" value="VDK50717.1"/>
    <property type="molecule type" value="Genomic_DNA"/>
</dbReference>
<dbReference type="OrthoDB" id="432381at2759"/>
<name>A0A3P6QX70_CYLGO</name>
<organism evidence="1 2">
    <name type="scientific">Cylicostephanus goldi</name>
    <name type="common">Nematode worm</name>
    <dbReference type="NCBI Taxonomy" id="71465"/>
    <lineage>
        <taxon>Eukaryota</taxon>
        <taxon>Metazoa</taxon>
        <taxon>Ecdysozoa</taxon>
        <taxon>Nematoda</taxon>
        <taxon>Chromadorea</taxon>
        <taxon>Rhabditida</taxon>
        <taxon>Rhabditina</taxon>
        <taxon>Rhabditomorpha</taxon>
        <taxon>Strongyloidea</taxon>
        <taxon>Strongylidae</taxon>
        <taxon>Cylicostephanus</taxon>
    </lineage>
</organism>
<protein>
    <submittedName>
        <fullName evidence="1">Uncharacterized protein</fullName>
    </submittedName>
</protein>
<reference evidence="1 2" key="1">
    <citation type="submission" date="2018-11" db="EMBL/GenBank/DDBJ databases">
        <authorList>
            <consortium name="Pathogen Informatics"/>
        </authorList>
    </citation>
    <scope>NUCLEOTIDE SEQUENCE [LARGE SCALE GENOMIC DNA]</scope>
</reference>
<keyword evidence="2" id="KW-1185">Reference proteome</keyword>
<accession>A0A3P6QX70</accession>